<evidence type="ECO:0000256" key="1">
    <source>
        <dbReference type="SAM" id="MobiDB-lite"/>
    </source>
</evidence>
<sequence>MSRHTSLTRVRAAATGESHSTAAKAVTALPAGAAIIPEASQDQAHLETDLLLGLRELITMGPPYDPPLGIARRTPAPDGIILEIARPHLTDALTLWMPHSDNDGEFHGIPGLRARHHGRHLQLHHLALDAIVHIPASRAQWAWARDRIHAAHTHLGEPFWAQVPRALTALERDTLATRREYFKGPGMQDSTRLGSALLRRLGLLTTHQAKGVAGYADLWRGLPWSRHGGFPVHLEWGRAHHVAALAEQLTDEASAVALPQPLRQRVERDPRTSTIQIRSDRDIEVQLRPCPVSADGPLWGWEERLPLHGSHRVPQHRRSHLLPATVHSILVEAFSGEYDGVLASKDLQITPRDGGGWDVTGLGRLSRPVEFLRFLAMSNAFPALWPNDLQDATDVYSSGRALRMVRICGVDVAFD</sequence>
<gene>
    <name evidence="2" type="ORF">NE857_01795</name>
</gene>
<accession>A0ABY5D8S9</accession>
<evidence type="ECO:0000313" key="3">
    <source>
        <dbReference type="Proteomes" id="UP001055940"/>
    </source>
</evidence>
<protein>
    <submittedName>
        <fullName evidence="2">Uncharacterized protein</fullName>
    </submittedName>
</protein>
<reference evidence="2" key="1">
    <citation type="submission" date="2022-06" db="EMBL/GenBank/DDBJ databases">
        <authorList>
            <person name="Ping M."/>
        </authorList>
    </citation>
    <scope>NUCLEOTIDE SEQUENCE</scope>
    <source>
        <strain evidence="2">JCM11759T</strain>
    </source>
</reference>
<organism evidence="2 3">
    <name type="scientific">Nocardiopsis exhalans</name>
    <dbReference type="NCBI Taxonomy" id="163604"/>
    <lineage>
        <taxon>Bacteria</taxon>
        <taxon>Bacillati</taxon>
        <taxon>Actinomycetota</taxon>
        <taxon>Actinomycetes</taxon>
        <taxon>Streptosporangiales</taxon>
        <taxon>Nocardiopsidaceae</taxon>
        <taxon>Nocardiopsis</taxon>
    </lineage>
</organism>
<keyword evidence="3" id="KW-1185">Reference proteome</keyword>
<proteinExistence type="predicted"/>
<evidence type="ECO:0000313" key="2">
    <source>
        <dbReference type="EMBL" id="USY20422.1"/>
    </source>
</evidence>
<dbReference type="RefSeq" id="WP_254419491.1">
    <property type="nucleotide sequence ID" value="NZ_BAAAJB010000050.1"/>
</dbReference>
<feature type="region of interest" description="Disordered" evidence="1">
    <location>
        <begin position="1"/>
        <end position="20"/>
    </location>
</feature>
<dbReference type="EMBL" id="CP099837">
    <property type="protein sequence ID" value="USY20422.1"/>
    <property type="molecule type" value="Genomic_DNA"/>
</dbReference>
<name>A0ABY5D8S9_9ACTN</name>
<dbReference type="Proteomes" id="UP001055940">
    <property type="component" value="Chromosome"/>
</dbReference>